<reference evidence="6 7" key="1">
    <citation type="journal article" date="2020" name="IScience">
        <title>Genome Sequencing of the Endangered Kingdonia uniflora (Circaeasteraceae, Ranunculales) Reveals Potential Mechanisms of Evolutionary Specialization.</title>
        <authorList>
            <person name="Sun Y."/>
            <person name="Deng T."/>
            <person name="Zhang A."/>
            <person name="Moore M.J."/>
            <person name="Landis J.B."/>
            <person name="Lin N."/>
            <person name="Zhang H."/>
            <person name="Zhang X."/>
            <person name="Huang J."/>
            <person name="Zhang X."/>
            <person name="Sun H."/>
            <person name="Wang H."/>
        </authorList>
    </citation>
    <scope>NUCLEOTIDE SEQUENCE [LARGE SCALE GENOMIC DNA]</scope>
    <source>
        <strain evidence="6">TB1705</strain>
        <tissue evidence="6">Leaf</tissue>
    </source>
</reference>
<dbReference type="PROSITE" id="PS50920">
    <property type="entry name" value="SOLCAR"/>
    <property type="match status" value="1"/>
</dbReference>
<gene>
    <name evidence="6" type="ORF">GIB67_028013</name>
</gene>
<evidence type="ECO:0000256" key="4">
    <source>
        <dbReference type="PROSITE-ProRule" id="PRU00282"/>
    </source>
</evidence>
<keyword evidence="3 4" id="KW-0472">Membrane</keyword>
<keyword evidence="7" id="KW-1185">Reference proteome</keyword>
<evidence type="ECO:0000313" key="7">
    <source>
        <dbReference type="Proteomes" id="UP000541444"/>
    </source>
</evidence>
<dbReference type="InterPro" id="IPR023395">
    <property type="entry name" value="MCP_dom_sf"/>
</dbReference>
<accession>A0A7J7P829</accession>
<dbReference type="PANTHER" id="PTHR46080">
    <property type="entry name" value="MITOCHONDRIAL SUBSTRATE CARRIER FAMILY PROTEIN J"/>
    <property type="match status" value="1"/>
</dbReference>
<evidence type="ECO:0000313" key="6">
    <source>
        <dbReference type="EMBL" id="KAF6175587.1"/>
    </source>
</evidence>
<name>A0A7J7P829_9MAGN</name>
<comment type="caution">
    <text evidence="6">The sequence shown here is derived from an EMBL/GenBank/DDBJ whole genome shotgun (WGS) entry which is preliminary data.</text>
</comment>
<dbReference type="InterPro" id="IPR018108">
    <property type="entry name" value="MCP_transmembrane"/>
</dbReference>
<feature type="repeat" description="Solcar" evidence="4">
    <location>
        <begin position="16"/>
        <end position="69"/>
    </location>
</feature>
<dbReference type="PANTHER" id="PTHR46080:SF4">
    <property type="entry name" value="MITOCHONDRIAL CARRIER PROTEIN, EXPRESSED"/>
    <property type="match status" value="1"/>
</dbReference>
<protein>
    <submittedName>
        <fullName evidence="6">Uncharacterized protein</fullName>
    </submittedName>
</protein>
<keyword evidence="2 4" id="KW-0812">Transmembrane</keyword>
<comment type="similarity">
    <text evidence="5">Belongs to the mitochondrial carrier (TC 2.A.29) family.</text>
</comment>
<dbReference type="GO" id="GO:0016020">
    <property type="term" value="C:membrane"/>
    <property type="evidence" value="ECO:0007669"/>
    <property type="project" value="UniProtKB-SubCell"/>
</dbReference>
<dbReference type="Pfam" id="PF00153">
    <property type="entry name" value="Mito_carr"/>
    <property type="match status" value="1"/>
</dbReference>
<evidence type="ECO:0000256" key="1">
    <source>
        <dbReference type="ARBA" id="ARBA00004141"/>
    </source>
</evidence>
<dbReference type="OrthoDB" id="250329at2759"/>
<evidence type="ECO:0000256" key="5">
    <source>
        <dbReference type="RuleBase" id="RU000488"/>
    </source>
</evidence>
<dbReference type="Proteomes" id="UP000541444">
    <property type="component" value="Unassembled WGS sequence"/>
</dbReference>
<organism evidence="6 7">
    <name type="scientific">Kingdonia uniflora</name>
    <dbReference type="NCBI Taxonomy" id="39325"/>
    <lineage>
        <taxon>Eukaryota</taxon>
        <taxon>Viridiplantae</taxon>
        <taxon>Streptophyta</taxon>
        <taxon>Embryophyta</taxon>
        <taxon>Tracheophyta</taxon>
        <taxon>Spermatophyta</taxon>
        <taxon>Magnoliopsida</taxon>
        <taxon>Ranunculales</taxon>
        <taxon>Circaeasteraceae</taxon>
        <taxon>Kingdonia</taxon>
    </lineage>
</organism>
<proteinExistence type="inferred from homology"/>
<evidence type="ECO:0000256" key="2">
    <source>
        <dbReference type="ARBA" id="ARBA00022692"/>
    </source>
</evidence>
<dbReference type="EMBL" id="JACGCM010000158">
    <property type="protein sequence ID" value="KAF6175587.1"/>
    <property type="molecule type" value="Genomic_DNA"/>
</dbReference>
<evidence type="ECO:0000256" key="3">
    <source>
        <dbReference type="ARBA" id="ARBA00023136"/>
    </source>
</evidence>
<sequence length="69" mass="7215">MWVISLVGLGVPEPTAAAIANATAGLSASMAAQLICTPVDVVTQRLMVQSGNPNCDKYRDGMDALRKIL</sequence>
<dbReference type="Gene3D" id="1.50.40.10">
    <property type="entry name" value="Mitochondrial carrier domain"/>
    <property type="match status" value="1"/>
</dbReference>
<keyword evidence="5" id="KW-0813">Transport</keyword>
<dbReference type="AlphaFoldDB" id="A0A7J7P829"/>
<dbReference type="SUPFAM" id="SSF103506">
    <property type="entry name" value="Mitochondrial carrier"/>
    <property type="match status" value="1"/>
</dbReference>
<comment type="subcellular location">
    <subcellularLocation>
        <location evidence="1">Membrane</location>
        <topology evidence="1">Multi-pass membrane protein</topology>
    </subcellularLocation>
</comment>